<protein>
    <submittedName>
        <fullName evidence="1">Uncharacterized protein</fullName>
    </submittedName>
</protein>
<evidence type="ECO:0000313" key="1">
    <source>
        <dbReference type="EMBL" id="KAJ8116503.1"/>
    </source>
</evidence>
<accession>A0ACC2IN10</accession>
<reference evidence="1" key="1">
    <citation type="submission" date="2022-11" db="EMBL/GenBank/DDBJ databases">
        <title>Genome Sequence of Boeremia exigua.</title>
        <authorList>
            <person name="Buettner E."/>
        </authorList>
    </citation>
    <scope>NUCLEOTIDE SEQUENCE</scope>
    <source>
        <strain evidence="1">CU02</strain>
    </source>
</reference>
<gene>
    <name evidence="1" type="ORF">OPT61_g2084</name>
</gene>
<sequence length="149" mass="16249">MPQGRCNCSGIKVSIPEMPKQSAICYCANCRRQGATAGSIVYMLDKSEVTIDDPKSLLKTYKDSDTTSGNTIVRQFCSNCGSPVASILSEDSPKIILKGGIFDHLPKPAFSSFPQNKPEWLEIANLNKIEYGDVPARTVNTRCVKSKGE</sequence>
<proteinExistence type="predicted"/>
<keyword evidence="2" id="KW-1185">Reference proteome</keyword>
<dbReference type="EMBL" id="JAPHNI010000091">
    <property type="protein sequence ID" value="KAJ8116503.1"/>
    <property type="molecule type" value="Genomic_DNA"/>
</dbReference>
<evidence type="ECO:0000313" key="2">
    <source>
        <dbReference type="Proteomes" id="UP001153331"/>
    </source>
</evidence>
<dbReference type="Proteomes" id="UP001153331">
    <property type="component" value="Unassembled WGS sequence"/>
</dbReference>
<organism evidence="1 2">
    <name type="scientific">Boeremia exigua</name>
    <dbReference type="NCBI Taxonomy" id="749465"/>
    <lineage>
        <taxon>Eukaryota</taxon>
        <taxon>Fungi</taxon>
        <taxon>Dikarya</taxon>
        <taxon>Ascomycota</taxon>
        <taxon>Pezizomycotina</taxon>
        <taxon>Dothideomycetes</taxon>
        <taxon>Pleosporomycetidae</taxon>
        <taxon>Pleosporales</taxon>
        <taxon>Pleosporineae</taxon>
        <taxon>Didymellaceae</taxon>
        <taxon>Boeremia</taxon>
    </lineage>
</organism>
<name>A0ACC2IN10_9PLEO</name>
<comment type="caution">
    <text evidence="1">The sequence shown here is derived from an EMBL/GenBank/DDBJ whole genome shotgun (WGS) entry which is preliminary data.</text>
</comment>